<evidence type="ECO:0008006" key="4">
    <source>
        <dbReference type="Google" id="ProtNLM"/>
    </source>
</evidence>
<feature type="compositionally biased region" description="Basic and acidic residues" evidence="1">
    <location>
        <begin position="28"/>
        <end position="41"/>
    </location>
</feature>
<gene>
    <name evidence="2" type="ORF">Glove_165g94</name>
</gene>
<keyword evidence="3" id="KW-1185">Reference proteome</keyword>
<evidence type="ECO:0000313" key="2">
    <source>
        <dbReference type="EMBL" id="RHZ78380.1"/>
    </source>
</evidence>
<comment type="caution">
    <text evidence="2">The sequence shown here is derived from an EMBL/GenBank/DDBJ whole genome shotgun (WGS) entry which is preliminary data.</text>
</comment>
<evidence type="ECO:0000313" key="3">
    <source>
        <dbReference type="Proteomes" id="UP000266861"/>
    </source>
</evidence>
<dbReference type="EMBL" id="PQFF01000155">
    <property type="protein sequence ID" value="RHZ78380.1"/>
    <property type="molecule type" value="Genomic_DNA"/>
</dbReference>
<feature type="region of interest" description="Disordered" evidence="1">
    <location>
        <begin position="390"/>
        <end position="422"/>
    </location>
</feature>
<organism evidence="2 3">
    <name type="scientific">Diversispora epigaea</name>
    <dbReference type="NCBI Taxonomy" id="1348612"/>
    <lineage>
        <taxon>Eukaryota</taxon>
        <taxon>Fungi</taxon>
        <taxon>Fungi incertae sedis</taxon>
        <taxon>Mucoromycota</taxon>
        <taxon>Glomeromycotina</taxon>
        <taxon>Glomeromycetes</taxon>
        <taxon>Diversisporales</taxon>
        <taxon>Diversisporaceae</taxon>
        <taxon>Diversispora</taxon>
    </lineage>
</organism>
<reference evidence="2 3" key="1">
    <citation type="submission" date="2018-08" db="EMBL/GenBank/DDBJ databases">
        <title>Genome and evolution of the arbuscular mycorrhizal fungus Diversispora epigaea (formerly Glomus versiforme) and its bacterial endosymbionts.</title>
        <authorList>
            <person name="Sun X."/>
            <person name="Fei Z."/>
            <person name="Harrison M."/>
        </authorList>
    </citation>
    <scope>NUCLEOTIDE SEQUENCE [LARGE SCALE GENOMIC DNA]</scope>
    <source>
        <strain evidence="2 3">IT104</strain>
    </source>
</reference>
<dbReference type="Proteomes" id="UP000266861">
    <property type="component" value="Unassembled WGS sequence"/>
</dbReference>
<feature type="compositionally biased region" description="Polar residues" evidence="1">
    <location>
        <begin position="60"/>
        <end position="79"/>
    </location>
</feature>
<dbReference type="PANTHER" id="PTHR33223">
    <property type="entry name" value="CCHC-TYPE DOMAIN-CONTAINING PROTEIN"/>
    <property type="match status" value="1"/>
</dbReference>
<dbReference type="OrthoDB" id="2447046at2759"/>
<dbReference type="AlphaFoldDB" id="A0A397J0C6"/>
<proteinExistence type="predicted"/>
<protein>
    <recommendedName>
        <fullName evidence="4">Retrotransposon gag domain-containing protein</fullName>
    </recommendedName>
</protein>
<name>A0A397J0C6_9GLOM</name>
<sequence>MRAKIRNLCVEKAIEIKNETVNEIVDREIAKSEQDPEHENSKNQFLLGKSPPLPPHNRIRNTSPEGSNFSQTRPASRSNTPDKQDNTEIQYRPLIPRNRNAAIEIDEDDQLLITFGTSTNNDREREVELNEEELPEENIPIDAYNELNFQQFLNYINPLNELNNYLVLEINNNSDNNSEDSNEEMAFVVKPPKFSGTHNEDPKEWLEDFVMACHANNWNDERTKNAFGAYLRKGAREWYLEWYEANNEADWPTTRDAFSAKYCNDAFKEQWLDELRGLKQRKHQETFRDFHICEKMRKFSENFRNSAGNFYDVTSRKFSVNLRPEKFPNEGELVEEYYYQVKKMAGRAGITANATLPHFVQGLLPNIKAVVKTHAPANLVTALTKAKLFEQGKGTSKRHKKTKKYESSSEDSDNESSEDEKP</sequence>
<evidence type="ECO:0000256" key="1">
    <source>
        <dbReference type="SAM" id="MobiDB-lite"/>
    </source>
</evidence>
<accession>A0A397J0C6</accession>
<feature type="region of interest" description="Disordered" evidence="1">
    <location>
        <begin position="28"/>
        <end position="95"/>
    </location>
</feature>
<feature type="compositionally biased region" description="Acidic residues" evidence="1">
    <location>
        <begin position="408"/>
        <end position="422"/>
    </location>
</feature>
<dbReference type="PANTHER" id="PTHR33223:SF6">
    <property type="entry name" value="CCHC-TYPE DOMAIN-CONTAINING PROTEIN"/>
    <property type="match status" value="1"/>
</dbReference>